<comment type="caution">
    <text evidence="9">The sequence shown here is derived from an EMBL/GenBank/DDBJ whole genome shotgun (WGS) entry which is preliminary data.</text>
</comment>
<name>A0A8J8NZ04_HALGN</name>
<evidence type="ECO:0000256" key="4">
    <source>
        <dbReference type="ARBA" id="ARBA00022842"/>
    </source>
</evidence>
<dbReference type="InterPro" id="IPR018303">
    <property type="entry name" value="ATPase_P-typ_P_site"/>
</dbReference>
<evidence type="ECO:0000256" key="6">
    <source>
        <dbReference type="ARBA" id="ARBA00023136"/>
    </source>
</evidence>
<evidence type="ECO:0000256" key="7">
    <source>
        <dbReference type="SAM" id="Phobius"/>
    </source>
</evidence>
<evidence type="ECO:0000259" key="8">
    <source>
        <dbReference type="Pfam" id="PF16212"/>
    </source>
</evidence>
<comment type="subcellular location">
    <subcellularLocation>
        <location evidence="1">Membrane</location>
        <topology evidence="1">Multi-pass membrane protein</topology>
    </subcellularLocation>
</comment>
<evidence type="ECO:0000256" key="1">
    <source>
        <dbReference type="ARBA" id="ARBA00004141"/>
    </source>
</evidence>
<dbReference type="GO" id="GO:0000166">
    <property type="term" value="F:nucleotide binding"/>
    <property type="evidence" value="ECO:0007669"/>
    <property type="project" value="InterPro"/>
</dbReference>
<feature type="transmembrane region" description="Helical" evidence="7">
    <location>
        <begin position="800"/>
        <end position="819"/>
    </location>
</feature>
<evidence type="ECO:0000256" key="3">
    <source>
        <dbReference type="ARBA" id="ARBA00022723"/>
    </source>
</evidence>
<dbReference type="Gene3D" id="3.40.1110.10">
    <property type="entry name" value="Calcium-transporting ATPase, cytoplasmic domain N"/>
    <property type="match status" value="2"/>
</dbReference>
<dbReference type="Pfam" id="PF08282">
    <property type="entry name" value="Hydrolase_3"/>
    <property type="match status" value="1"/>
</dbReference>
<dbReference type="PRINTS" id="PR00119">
    <property type="entry name" value="CATATPASE"/>
</dbReference>
<proteinExistence type="predicted"/>
<feature type="transmembrane region" description="Helical" evidence="7">
    <location>
        <begin position="756"/>
        <end position="776"/>
    </location>
</feature>
<sequence>MQGDCIWDMTIPPPEKSIYYFKAAAKVSFSDRDKLNGNYDISYEQFIHSVRNSLSDNIIHQSTIIRNTGEIIALLLYCGSETKVQLNQGKYTFKQSQTEKKLNIVLFINVILMVCLSALMTGLNHNFLQNRISQLWYIYPDSREINLPAQSLATFATFAILFNRLIPISIAIALEVARFFFFNLVQSDFEMAQFIDNQQKRDFSFTTCKVQNLNLHEELGQVRYILCDKTGTLTQNELIVRDILVCSNLEAQINRCIMLCHKCSLINSTMEQESKYCGESQDEITLLYHLKTQRISQISYRDSQLIEIDMYSSIEKYEILRTFEFTSERKLMSVIVQNLKDQKVYLFIKGADSAVLPFVNESIDKQSVQQMLNIESKKGHRTLVFAMRELFLHKDEDMLEIRESDILNDLIILGASSMEDLLQDSVFDCIQDFMAAGINVWMLTGDKLETSLEIARSCGLITQNEELIELTDDTFQMPAAKFSISICGEYFQKLLHEQTELFSDNILKFASSVVVNRCSPGQKAMITSYVKEKLCKQGTTLAIGDGGNDINMIQTAHIGIGVFGKEGNQAATYSDFAIPKFKALRRLLFWHGRSFGYHLTGYVKMFMFKNMTFGLVQLFQNLKTGFSGSTLFVDFEYGLYDPLMTVVYITNYCAFDQDIPFQVTNIESKLKFKLSQYYRYCRDEIQEKMLFPQYTLFWLPYIILSSAFIYYISESTLCGVSDQSGRITGFISWSSAIYFCLPIMHSMQVLIAFRNHTLWTFAALAFQVVVFFPVSLTLNELTPGSEKYRSMYLEIMSQELFWLVLFFMCSTLLLLKYGLDCYNQLIKAPQYTLIQ</sequence>
<dbReference type="InterPro" id="IPR023214">
    <property type="entry name" value="HAD_sf"/>
</dbReference>
<dbReference type="SFLD" id="SFLDF00027">
    <property type="entry name" value="p-type_atpase"/>
    <property type="match status" value="1"/>
</dbReference>
<keyword evidence="5 7" id="KW-1133">Transmembrane helix</keyword>
<dbReference type="Pfam" id="PF16212">
    <property type="entry name" value="PhoLip_ATPase_C"/>
    <property type="match status" value="1"/>
</dbReference>
<dbReference type="GO" id="GO:0045332">
    <property type="term" value="P:phospholipid translocation"/>
    <property type="evidence" value="ECO:0007669"/>
    <property type="project" value="TreeGrafter"/>
</dbReference>
<dbReference type="InterPro" id="IPR044492">
    <property type="entry name" value="P_typ_ATPase_HD_dom"/>
</dbReference>
<protein>
    <recommendedName>
        <fullName evidence="8">P-type ATPase C-terminal domain-containing protein</fullName>
    </recommendedName>
</protein>
<dbReference type="GO" id="GO:0140326">
    <property type="term" value="F:ATPase-coupled intramembrane lipid transporter activity"/>
    <property type="evidence" value="ECO:0007669"/>
    <property type="project" value="TreeGrafter"/>
</dbReference>
<dbReference type="InterPro" id="IPR023299">
    <property type="entry name" value="ATPase_P-typ_cyto_dom_N"/>
</dbReference>
<feature type="domain" description="P-type ATPase C-terminal" evidence="8">
    <location>
        <begin position="572"/>
        <end position="826"/>
    </location>
</feature>
<dbReference type="OrthoDB" id="377733at2759"/>
<gene>
    <name evidence="9" type="ORF">FGO68_gene15596</name>
</gene>
<dbReference type="SUPFAM" id="SSF81665">
    <property type="entry name" value="Calcium ATPase, transmembrane domain M"/>
    <property type="match status" value="1"/>
</dbReference>
<dbReference type="Proteomes" id="UP000785679">
    <property type="component" value="Unassembled WGS sequence"/>
</dbReference>
<accession>A0A8J8NZ04</accession>
<dbReference type="GO" id="GO:0046872">
    <property type="term" value="F:metal ion binding"/>
    <property type="evidence" value="ECO:0007669"/>
    <property type="project" value="UniProtKB-KW"/>
</dbReference>
<dbReference type="InterPro" id="IPR032630">
    <property type="entry name" value="P_typ_ATPase_c"/>
</dbReference>
<keyword evidence="3" id="KW-0479">Metal-binding</keyword>
<feature type="transmembrane region" description="Helical" evidence="7">
    <location>
        <begin position="694"/>
        <end position="713"/>
    </location>
</feature>
<keyword evidence="10" id="KW-1185">Reference proteome</keyword>
<evidence type="ECO:0000313" key="10">
    <source>
        <dbReference type="Proteomes" id="UP000785679"/>
    </source>
</evidence>
<keyword evidence="2 7" id="KW-0812">Transmembrane</keyword>
<dbReference type="PROSITE" id="PS00154">
    <property type="entry name" value="ATPASE_E1_E2"/>
    <property type="match status" value="1"/>
</dbReference>
<organism evidence="9 10">
    <name type="scientific">Halteria grandinella</name>
    <dbReference type="NCBI Taxonomy" id="5974"/>
    <lineage>
        <taxon>Eukaryota</taxon>
        <taxon>Sar</taxon>
        <taxon>Alveolata</taxon>
        <taxon>Ciliophora</taxon>
        <taxon>Intramacronucleata</taxon>
        <taxon>Spirotrichea</taxon>
        <taxon>Stichotrichia</taxon>
        <taxon>Sporadotrichida</taxon>
        <taxon>Halteriidae</taxon>
        <taxon>Halteria</taxon>
    </lineage>
</organism>
<dbReference type="InterPro" id="IPR036412">
    <property type="entry name" value="HAD-like_sf"/>
</dbReference>
<evidence type="ECO:0000256" key="2">
    <source>
        <dbReference type="ARBA" id="ARBA00022692"/>
    </source>
</evidence>
<feature type="transmembrane region" description="Helical" evidence="7">
    <location>
        <begin position="152"/>
        <end position="174"/>
    </location>
</feature>
<dbReference type="Gene3D" id="3.40.50.1000">
    <property type="entry name" value="HAD superfamily/HAD-like"/>
    <property type="match status" value="2"/>
</dbReference>
<dbReference type="SFLD" id="SFLDS00003">
    <property type="entry name" value="Haloacid_Dehalogenase"/>
    <property type="match status" value="1"/>
</dbReference>
<dbReference type="GO" id="GO:0005886">
    <property type="term" value="C:plasma membrane"/>
    <property type="evidence" value="ECO:0007669"/>
    <property type="project" value="TreeGrafter"/>
</dbReference>
<dbReference type="SUPFAM" id="SSF81660">
    <property type="entry name" value="Metal cation-transporting ATPase, ATP-binding domain N"/>
    <property type="match status" value="1"/>
</dbReference>
<keyword evidence="4" id="KW-0460">Magnesium</keyword>
<evidence type="ECO:0000256" key="5">
    <source>
        <dbReference type="ARBA" id="ARBA00022989"/>
    </source>
</evidence>
<feature type="transmembrane region" description="Helical" evidence="7">
    <location>
        <begin position="725"/>
        <end position="744"/>
    </location>
</feature>
<keyword evidence="6 7" id="KW-0472">Membrane</keyword>
<dbReference type="Pfam" id="PF13246">
    <property type="entry name" value="Cation_ATPase"/>
    <property type="match status" value="1"/>
</dbReference>
<dbReference type="SFLD" id="SFLDG00002">
    <property type="entry name" value="C1.7:_P-type_atpase_like"/>
    <property type="match status" value="1"/>
</dbReference>
<evidence type="ECO:0000313" key="9">
    <source>
        <dbReference type="EMBL" id="TNV84787.1"/>
    </source>
</evidence>
<dbReference type="EMBL" id="RRYP01002418">
    <property type="protein sequence ID" value="TNV84787.1"/>
    <property type="molecule type" value="Genomic_DNA"/>
</dbReference>
<dbReference type="AlphaFoldDB" id="A0A8J8NZ04"/>
<feature type="transmembrane region" description="Helical" evidence="7">
    <location>
        <begin position="104"/>
        <end position="123"/>
    </location>
</feature>
<dbReference type="Gene3D" id="1.20.1110.10">
    <property type="entry name" value="Calcium-transporting ATPase, transmembrane domain"/>
    <property type="match status" value="1"/>
</dbReference>
<dbReference type="SUPFAM" id="SSF56784">
    <property type="entry name" value="HAD-like"/>
    <property type="match status" value="1"/>
</dbReference>
<dbReference type="InterPro" id="IPR023298">
    <property type="entry name" value="ATPase_P-typ_TM_dom_sf"/>
</dbReference>
<dbReference type="PANTHER" id="PTHR24092">
    <property type="entry name" value="PROBABLE PHOSPHOLIPID-TRANSPORTING ATPASE"/>
    <property type="match status" value="1"/>
</dbReference>
<reference evidence="9" key="1">
    <citation type="submission" date="2019-06" db="EMBL/GenBank/DDBJ databases">
        <authorList>
            <person name="Zheng W."/>
        </authorList>
    </citation>
    <scope>NUCLEOTIDE SEQUENCE</scope>
    <source>
        <strain evidence="9">QDHG01</strain>
    </source>
</reference>